<keyword evidence="4" id="KW-1185">Reference proteome</keyword>
<protein>
    <submittedName>
        <fullName evidence="3">Gfo/Idh/MocA family oxidoreductase</fullName>
    </submittedName>
</protein>
<comment type="caution">
    <text evidence="3">The sequence shown here is derived from an EMBL/GenBank/DDBJ whole genome shotgun (WGS) entry which is preliminary data.</text>
</comment>
<evidence type="ECO:0000313" key="3">
    <source>
        <dbReference type="EMBL" id="MBK1811286.1"/>
    </source>
</evidence>
<dbReference type="SUPFAM" id="SSF51735">
    <property type="entry name" value="NAD(P)-binding Rossmann-fold domains"/>
    <property type="match status" value="1"/>
</dbReference>
<dbReference type="Pfam" id="PF22725">
    <property type="entry name" value="GFO_IDH_MocA_C3"/>
    <property type="match status" value="1"/>
</dbReference>
<dbReference type="InterPro" id="IPR036291">
    <property type="entry name" value="NAD(P)-bd_dom_sf"/>
</dbReference>
<dbReference type="InterPro" id="IPR052515">
    <property type="entry name" value="Gfo/Idh/MocA_Oxidoreductase"/>
</dbReference>
<name>A0ABS1EPJ7_9CLOT</name>
<evidence type="ECO:0000313" key="4">
    <source>
        <dbReference type="Proteomes" id="UP000596739"/>
    </source>
</evidence>
<evidence type="ECO:0000259" key="2">
    <source>
        <dbReference type="Pfam" id="PF22725"/>
    </source>
</evidence>
<evidence type="ECO:0000259" key="1">
    <source>
        <dbReference type="Pfam" id="PF01408"/>
    </source>
</evidence>
<gene>
    <name evidence="3" type="ORF">JHL18_11680</name>
</gene>
<dbReference type="InterPro" id="IPR055170">
    <property type="entry name" value="GFO_IDH_MocA-like_dom"/>
</dbReference>
<accession>A0ABS1EPJ7</accession>
<feature type="domain" description="Gfo/Idh/MocA-like oxidoreductase N-terminal" evidence="1">
    <location>
        <begin position="4"/>
        <end position="120"/>
    </location>
</feature>
<dbReference type="InterPro" id="IPR000683">
    <property type="entry name" value="Gfo/Idh/MocA-like_OxRdtase_N"/>
</dbReference>
<dbReference type="Proteomes" id="UP000596739">
    <property type="component" value="Unassembled WGS sequence"/>
</dbReference>
<dbReference type="Gene3D" id="3.30.360.10">
    <property type="entry name" value="Dihydrodipicolinate Reductase, domain 2"/>
    <property type="match status" value="1"/>
</dbReference>
<sequence length="342" mass="39276">MKRFKTAVIGCGTISLAHLFPLDYTDKVELVAVCDIKEDIAKATAERFKCKYYTDYKQMLQKEEIEVVHLCTPHYLHSEMAQYLCNLGKHVFTEKPMSINYEDSLKMLKAAEDNNVKLGVVFQNRYNASSQLVKQSLISGRLGKIKSAKASVTWCRTDDYYLSSDWKGTWEKEGGGVVIDQAIHTLDLMRWFIDDEIEYVDARISNRHHKIIQVEDCAEGIIKYKNGVITSFYAMNYYSYDAPIEIAIHCENGIAKITGDYASIIYNDGQESIAKTDITEKEKYGPFNKDCWGISHIKQINNFYESIEKNNEAYISVYDTLKTQRMICAIYESGKTQSKIFL</sequence>
<dbReference type="PANTHER" id="PTHR43249:SF1">
    <property type="entry name" value="D-GLUCOSIDE 3-DEHYDROGENASE"/>
    <property type="match status" value="1"/>
</dbReference>
<dbReference type="PANTHER" id="PTHR43249">
    <property type="entry name" value="UDP-N-ACETYL-2-AMINO-2-DEOXY-D-GLUCURONATE OXIDASE"/>
    <property type="match status" value="1"/>
</dbReference>
<reference evidence="4" key="1">
    <citation type="submission" date="2021-01" db="EMBL/GenBank/DDBJ databases">
        <title>Genome public.</title>
        <authorList>
            <person name="Liu C."/>
            <person name="Sun Q."/>
        </authorList>
    </citation>
    <scope>NUCLEOTIDE SEQUENCE [LARGE SCALE GENOMIC DNA]</scope>
    <source>
        <strain evidence="4">YIM B02505</strain>
    </source>
</reference>
<dbReference type="SUPFAM" id="SSF55347">
    <property type="entry name" value="Glyceraldehyde-3-phosphate dehydrogenase-like, C-terminal domain"/>
    <property type="match status" value="1"/>
</dbReference>
<feature type="domain" description="GFO/IDH/MocA-like oxidoreductase" evidence="2">
    <location>
        <begin position="131"/>
        <end position="255"/>
    </location>
</feature>
<dbReference type="Pfam" id="PF01408">
    <property type="entry name" value="GFO_IDH_MocA"/>
    <property type="match status" value="1"/>
</dbReference>
<proteinExistence type="predicted"/>
<organism evidence="3 4">
    <name type="scientific">Clostridium yunnanense</name>
    <dbReference type="NCBI Taxonomy" id="2800325"/>
    <lineage>
        <taxon>Bacteria</taxon>
        <taxon>Bacillati</taxon>
        <taxon>Bacillota</taxon>
        <taxon>Clostridia</taxon>
        <taxon>Eubacteriales</taxon>
        <taxon>Clostridiaceae</taxon>
        <taxon>Clostridium</taxon>
    </lineage>
</organism>
<dbReference type="Gene3D" id="3.40.50.720">
    <property type="entry name" value="NAD(P)-binding Rossmann-like Domain"/>
    <property type="match status" value="1"/>
</dbReference>
<dbReference type="EMBL" id="JAENHN010000037">
    <property type="protein sequence ID" value="MBK1811286.1"/>
    <property type="molecule type" value="Genomic_DNA"/>
</dbReference>